<evidence type="ECO:0000313" key="9">
    <source>
        <dbReference type="Proteomes" id="UP000031433"/>
    </source>
</evidence>
<keyword evidence="1 7" id="KW-0963">Cytoplasm</keyword>
<evidence type="ECO:0000256" key="1">
    <source>
        <dbReference type="ARBA" id="ARBA00022490"/>
    </source>
</evidence>
<comment type="similarity">
    <text evidence="7">Belongs to the PdxA family.</text>
</comment>
<evidence type="ECO:0000256" key="7">
    <source>
        <dbReference type="HAMAP-Rule" id="MF_00536"/>
    </source>
</evidence>
<dbReference type="InterPro" id="IPR005255">
    <property type="entry name" value="PdxA_fam"/>
</dbReference>
<dbReference type="GO" id="GO:0050570">
    <property type="term" value="F:4-hydroxythreonine-4-phosphate dehydrogenase activity"/>
    <property type="evidence" value="ECO:0007669"/>
    <property type="project" value="UniProtKB-UniRule"/>
</dbReference>
<keyword evidence="2 7" id="KW-0479">Metal-binding</keyword>
<dbReference type="EC" id="1.1.1.262" evidence="7"/>
<comment type="caution">
    <text evidence="8">The sequence shown here is derived from an EMBL/GenBank/DDBJ whole genome shotgun (WGS) entry which is preliminary data.</text>
</comment>
<keyword evidence="3 7" id="KW-0521">NADP</keyword>
<evidence type="ECO:0000256" key="4">
    <source>
        <dbReference type="ARBA" id="ARBA00023002"/>
    </source>
</evidence>
<feature type="binding site" evidence="7">
    <location>
        <position position="171"/>
    </location>
    <ligand>
        <name>a divalent metal cation</name>
        <dbReference type="ChEBI" id="CHEBI:60240"/>
        <note>ligand shared between dimeric partners</note>
    </ligand>
</feature>
<evidence type="ECO:0000256" key="3">
    <source>
        <dbReference type="ARBA" id="ARBA00022857"/>
    </source>
</evidence>
<dbReference type="AlphaFoldDB" id="A0A0C1TTY6"/>
<comment type="miscellaneous">
    <text evidence="7">The active site is located at the dimer interface.</text>
</comment>
<dbReference type="PANTHER" id="PTHR30004">
    <property type="entry name" value="4-HYDROXYTHREONINE-4-PHOSPHATE DEHYDROGENASE"/>
    <property type="match status" value="1"/>
</dbReference>
<dbReference type="InterPro" id="IPR037510">
    <property type="entry name" value="PdxA"/>
</dbReference>
<evidence type="ECO:0000256" key="6">
    <source>
        <dbReference type="ARBA" id="ARBA00023096"/>
    </source>
</evidence>
<keyword evidence="4 7" id="KW-0560">Oxidoreductase</keyword>
<keyword evidence="6 7" id="KW-0664">Pyridoxine biosynthesis</keyword>
<dbReference type="Pfam" id="PF04166">
    <property type="entry name" value="PdxA"/>
    <property type="match status" value="1"/>
</dbReference>
<dbReference type="Gene3D" id="3.40.718.10">
    <property type="entry name" value="Isopropylmalate Dehydrogenase"/>
    <property type="match status" value="1"/>
</dbReference>
<dbReference type="HAMAP" id="MF_00536">
    <property type="entry name" value="PdxA"/>
    <property type="match status" value="1"/>
</dbReference>
<evidence type="ECO:0000256" key="5">
    <source>
        <dbReference type="ARBA" id="ARBA00023027"/>
    </source>
</evidence>
<dbReference type="UniPathway" id="UPA00244">
    <property type="reaction ID" value="UER00312"/>
</dbReference>
<feature type="binding site" evidence="7">
    <location>
        <position position="278"/>
    </location>
    <ligand>
        <name>substrate</name>
    </ligand>
</feature>
<feature type="binding site" evidence="7">
    <location>
        <position position="141"/>
    </location>
    <ligand>
        <name>substrate</name>
    </ligand>
</feature>
<accession>A0A0C1TTY6</accession>
<feature type="binding site" evidence="7">
    <location>
        <position position="287"/>
    </location>
    <ligand>
        <name>substrate</name>
    </ligand>
</feature>
<comment type="subunit">
    <text evidence="7">Homodimer.</text>
</comment>
<organism evidence="8 9">
    <name type="scientific">Geobacter soli</name>
    <dbReference type="NCBI Taxonomy" id="1510391"/>
    <lineage>
        <taxon>Bacteria</taxon>
        <taxon>Pseudomonadati</taxon>
        <taxon>Thermodesulfobacteriota</taxon>
        <taxon>Desulfuromonadia</taxon>
        <taxon>Geobacterales</taxon>
        <taxon>Geobacteraceae</taxon>
        <taxon>Geobacter</taxon>
    </lineage>
</organism>
<keyword evidence="5 7" id="KW-0520">NAD</keyword>
<reference evidence="8 9" key="1">
    <citation type="submission" date="2015-01" db="EMBL/GenBank/DDBJ databases">
        <title>Genome sequence of the anaerobic bacterium Geobacter soli GSS01, a dissimilatory Fe(III) reducer from soil.</title>
        <authorList>
            <person name="Yang G."/>
            <person name="Zhou S."/>
        </authorList>
    </citation>
    <scope>NUCLEOTIDE SEQUENCE [LARGE SCALE GENOMIC DNA]</scope>
    <source>
        <strain evidence="8 9">GSS01</strain>
    </source>
</reference>
<feature type="binding site" evidence="7">
    <location>
        <position position="296"/>
    </location>
    <ligand>
        <name>substrate</name>
    </ligand>
</feature>
<dbReference type="GO" id="GO:0051287">
    <property type="term" value="F:NAD binding"/>
    <property type="evidence" value="ECO:0007669"/>
    <property type="project" value="InterPro"/>
</dbReference>
<proteinExistence type="inferred from homology"/>
<dbReference type="GO" id="GO:0042823">
    <property type="term" value="P:pyridoxal phosphate biosynthetic process"/>
    <property type="evidence" value="ECO:0007669"/>
    <property type="project" value="UniProtKB-UniRule"/>
</dbReference>
<sequence length="341" mass="35985">MQMKKPRIVITMGDPTGVGPEVIARALADPVVRGCCHHLVVGDELAMARGIALAGTGFRIETAENVPREEPAEGVVMLCRVAALTADDLCYGRPTVASGDAVFRAICHAADLCLKGDADGMATAPINKEALNRAGHRYPGHTELLAELTGADRVVMMLAGARLRVALVTIHEALARVPALVTFERVLATIRITHRDVHRYFTRNPRIAVLALNPHCGEGGMFGDEESRIIAPAVQAARQEGIDATGPLSADTLFHFAAQGAYDAVVCMYHDQGLIPLKLLHFDDGVNVTLGLPIIRTSVDHGTAYDLAGTGKASAESMKAAIMMAAAMAGRRGGEDGAPCG</sequence>
<dbReference type="GO" id="GO:0008615">
    <property type="term" value="P:pyridoxine biosynthetic process"/>
    <property type="evidence" value="ECO:0007669"/>
    <property type="project" value="UniProtKB-UniRule"/>
</dbReference>
<keyword evidence="9" id="KW-1185">Reference proteome</keyword>
<comment type="cofactor">
    <cofactor evidence="7">
        <name>a divalent metal cation</name>
        <dbReference type="ChEBI" id="CHEBI:60240"/>
    </cofactor>
    <text evidence="7">Binds 1 divalent metal cation per subunit.</text>
</comment>
<feature type="binding site" evidence="7">
    <location>
        <position position="270"/>
    </location>
    <ligand>
        <name>a divalent metal cation</name>
        <dbReference type="ChEBI" id="CHEBI:60240"/>
        <note>ligand shared between dimeric partners</note>
    </ligand>
</feature>
<dbReference type="NCBIfam" id="TIGR00557">
    <property type="entry name" value="pdxA"/>
    <property type="match status" value="1"/>
</dbReference>
<feature type="binding site" evidence="7">
    <location>
        <position position="215"/>
    </location>
    <ligand>
        <name>a divalent metal cation</name>
        <dbReference type="ChEBI" id="CHEBI:60240"/>
        <note>ligand shared between dimeric partners</note>
    </ligand>
</feature>
<comment type="function">
    <text evidence="7">Catalyzes the NAD(P)-dependent oxidation of 4-(phosphooxy)-L-threonine (HTP) into 2-amino-3-oxo-4-(phosphooxy)butyric acid which spontaneously decarboxylates to form 3-amino-2-oxopropyl phosphate (AHAP).</text>
</comment>
<gene>
    <name evidence="7" type="primary">pdxA</name>
    <name evidence="8" type="ORF">SE37_13955</name>
</gene>
<dbReference type="SUPFAM" id="SSF53659">
    <property type="entry name" value="Isocitrate/Isopropylmalate dehydrogenase-like"/>
    <property type="match status" value="1"/>
</dbReference>
<protein>
    <recommendedName>
        <fullName evidence="7">4-hydroxythreonine-4-phosphate dehydrogenase</fullName>
        <ecNumber evidence="7">1.1.1.262</ecNumber>
    </recommendedName>
    <alternativeName>
        <fullName evidence="7">4-(phosphohydroxy)-L-threonine dehydrogenase</fullName>
    </alternativeName>
</protein>
<comment type="catalytic activity">
    <reaction evidence="7">
        <text>4-(phosphooxy)-L-threonine + NAD(+) = 3-amino-2-oxopropyl phosphate + CO2 + NADH</text>
        <dbReference type="Rhea" id="RHEA:32275"/>
        <dbReference type="ChEBI" id="CHEBI:16526"/>
        <dbReference type="ChEBI" id="CHEBI:57279"/>
        <dbReference type="ChEBI" id="CHEBI:57540"/>
        <dbReference type="ChEBI" id="CHEBI:57945"/>
        <dbReference type="ChEBI" id="CHEBI:58452"/>
        <dbReference type="EC" id="1.1.1.262"/>
    </reaction>
</comment>
<feature type="binding site" evidence="7">
    <location>
        <position position="142"/>
    </location>
    <ligand>
        <name>substrate</name>
    </ligand>
</feature>
<comment type="pathway">
    <text evidence="7">Cofactor biosynthesis; pyridoxine 5'-phosphate biosynthesis; pyridoxine 5'-phosphate from D-erythrose 4-phosphate: step 4/5.</text>
</comment>
<evidence type="ECO:0000256" key="2">
    <source>
        <dbReference type="ARBA" id="ARBA00022723"/>
    </source>
</evidence>
<name>A0A0C1TTY6_9BACT</name>
<comment type="subcellular location">
    <subcellularLocation>
        <location evidence="7">Cytoplasm</location>
    </subcellularLocation>
</comment>
<dbReference type="EMBL" id="JXBL01000001">
    <property type="protein sequence ID" value="KIE44239.1"/>
    <property type="molecule type" value="Genomic_DNA"/>
</dbReference>
<dbReference type="PANTHER" id="PTHR30004:SF6">
    <property type="entry name" value="D-THREONATE 4-PHOSPHATE DEHYDROGENASE"/>
    <property type="match status" value="1"/>
</dbReference>
<evidence type="ECO:0000313" key="8">
    <source>
        <dbReference type="EMBL" id="KIE44239.1"/>
    </source>
</evidence>
<dbReference type="GO" id="GO:0005737">
    <property type="term" value="C:cytoplasm"/>
    <property type="evidence" value="ECO:0007669"/>
    <property type="project" value="UniProtKB-SubCell"/>
</dbReference>
<dbReference type="RefSeq" id="WP_039648430.1">
    <property type="nucleotide sequence ID" value="NZ_JXBL01000001.1"/>
</dbReference>
<dbReference type="GO" id="GO:0046872">
    <property type="term" value="F:metal ion binding"/>
    <property type="evidence" value="ECO:0007669"/>
    <property type="project" value="UniProtKB-UniRule"/>
</dbReference>
<dbReference type="Proteomes" id="UP000031433">
    <property type="component" value="Unassembled WGS sequence"/>
</dbReference>